<keyword evidence="2" id="KW-0963">Cytoplasm</keyword>
<accession>H0VLE1</accession>
<dbReference type="InterPro" id="IPR043447">
    <property type="entry name" value="CCDC120/INAVA"/>
</dbReference>
<keyword evidence="8" id="KW-1185">Reference proteome</keyword>
<dbReference type="RefSeq" id="XP_063101910.1">
    <property type="nucleotide sequence ID" value="XM_063245840.1"/>
</dbReference>
<dbReference type="GO" id="GO:0008104">
    <property type="term" value="P:intracellular protein localization"/>
    <property type="evidence" value="ECO:0007669"/>
    <property type="project" value="Ensembl"/>
</dbReference>
<dbReference type="RefSeq" id="XP_063101911.1">
    <property type="nucleotide sequence ID" value="XM_063245841.1"/>
</dbReference>
<dbReference type="GO" id="GO:0120103">
    <property type="term" value="C:centriolar subdistal appendage"/>
    <property type="evidence" value="ECO:0007669"/>
    <property type="project" value="Ensembl"/>
</dbReference>
<proteinExistence type="predicted"/>
<evidence type="ECO:0000256" key="2">
    <source>
        <dbReference type="ARBA" id="ARBA00022490"/>
    </source>
</evidence>
<dbReference type="OMA" id="CWVINEA"/>
<evidence type="ECO:0000256" key="5">
    <source>
        <dbReference type="SAM" id="MobiDB-lite"/>
    </source>
</evidence>
<evidence type="ECO:0000256" key="3">
    <source>
        <dbReference type="ARBA" id="ARBA00023054"/>
    </source>
</evidence>
<dbReference type="eggNOG" id="KOG3529">
    <property type="taxonomic scope" value="Eukaryota"/>
</dbReference>
<reference evidence="7" key="3">
    <citation type="submission" date="2025-09" db="UniProtKB">
        <authorList>
            <consortium name="Ensembl"/>
        </authorList>
    </citation>
    <scope>IDENTIFICATION</scope>
    <source>
        <strain evidence="7">2N</strain>
    </source>
</reference>
<evidence type="ECO:0000313" key="7">
    <source>
        <dbReference type="Ensembl" id="ENSCPOP00000011172.3"/>
    </source>
</evidence>
<protein>
    <submittedName>
        <fullName evidence="7">Coiled-coil domain containing 120</fullName>
    </submittedName>
</protein>
<dbReference type="GeneID" id="100733844"/>
<feature type="compositionally biased region" description="Pro residues" evidence="5">
    <location>
        <begin position="376"/>
        <end position="386"/>
    </location>
</feature>
<dbReference type="PANTHER" id="PTHR16093:SF5">
    <property type="entry name" value="COILED-COIL DOMAIN-CONTAINING PROTEIN 120"/>
    <property type="match status" value="1"/>
</dbReference>
<dbReference type="GO" id="GO:0005737">
    <property type="term" value="C:cytoplasm"/>
    <property type="evidence" value="ECO:0007669"/>
    <property type="project" value="UniProtKB-SubCell"/>
</dbReference>
<dbReference type="HOGENOM" id="CLU_029533_0_0_1"/>
<dbReference type="InterPro" id="IPR021774">
    <property type="entry name" value="CUPID"/>
</dbReference>
<dbReference type="CTD" id="90060"/>
<gene>
    <name evidence="7" type="primary">CCDC120</name>
</gene>
<dbReference type="GeneTree" id="ENSGT00940000154102"/>
<dbReference type="AlphaFoldDB" id="H0VLE1"/>
<dbReference type="InParanoid" id="H0VLE1"/>
<feature type="domain" description="Cytohesin Ubiquitin Protein Inducing" evidence="6">
    <location>
        <begin position="2"/>
        <end position="140"/>
    </location>
</feature>
<feature type="region of interest" description="Disordered" evidence="5">
    <location>
        <begin position="211"/>
        <end position="434"/>
    </location>
</feature>
<feature type="compositionally biased region" description="Low complexity" evidence="5">
    <location>
        <begin position="211"/>
        <end position="221"/>
    </location>
</feature>
<comment type="subcellular location">
    <subcellularLocation>
        <location evidence="1">Cytoplasm</location>
    </subcellularLocation>
</comment>
<dbReference type="VEuPathDB" id="HostDB:ENSCPOG00000012416"/>
<organism evidence="7 8">
    <name type="scientific">Cavia porcellus</name>
    <name type="common">Guinea pig</name>
    <dbReference type="NCBI Taxonomy" id="10141"/>
    <lineage>
        <taxon>Eukaryota</taxon>
        <taxon>Metazoa</taxon>
        <taxon>Chordata</taxon>
        <taxon>Craniata</taxon>
        <taxon>Vertebrata</taxon>
        <taxon>Euteleostomi</taxon>
        <taxon>Mammalia</taxon>
        <taxon>Eutheria</taxon>
        <taxon>Euarchontoglires</taxon>
        <taxon>Glires</taxon>
        <taxon>Rodentia</taxon>
        <taxon>Hystricomorpha</taxon>
        <taxon>Caviidae</taxon>
        <taxon>Cavia</taxon>
    </lineage>
</organism>
<feature type="compositionally biased region" description="Low complexity" evidence="5">
    <location>
        <begin position="281"/>
        <end position="296"/>
    </location>
</feature>
<name>H0VLE1_CAVPO</name>
<dbReference type="RefSeq" id="XP_003462617.1">
    <property type="nucleotide sequence ID" value="XM_003462569.5"/>
</dbReference>
<dbReference type="Pfam" id="PF11819">
    <property type="entry name" value="CUPID"/>
    <property type="match status" value="1"/>
</dbReference>
<dbReference type="Proteomes" id="UP000005447">
    <property type="component" value="Unassembled WGS sequence"/>
</dbReference>
<reference evidence="8" key="1">
    <citation type="journal article" date="2011" name="Nature">
        <title>A high-resolution map of human evolutionary constraint using 29 mammals.</title>
        <authorList>
            <person name="Lindblad-Toh K."/>
            <person name="Garber M."/>
            <person name="Zuk O."/>
            <person name="Lin M.F."/>
            <person name="Parker B.J."/>
            <person name="Washietl S."/>
            <person name="Kheradpour P."/>
            <person name="Ernst J."/>
            <person name="Jordan G."/>
            <person name="Mauceli E."/>
            <person name="Ward L.D."/>
            <person name="Lowe C.B."/>
            <person name="Holloway A.K."/>
            <person name="Clamp M."/>
            <person name="Gnerre S."/>
            <person name="Alfoldi J."/>
            <person name="Beal K."/>
            <person name="Chang J."/>
            <person name="Clawson H."/>
            <person name="Cuff J."/>
            <person name="Di Palma F."/>
            <person name="Fitzgerald S."/>
            <person name="Flicek P."/>
            <person name="Guttman M."/>
            <person name="Hubisz M.J."/>
            <person name="Jaffe D.B."/>
            <person name="Jungreis I."/>
            <person name="Kent W.J."/>
            <person name="Kostka D."/>
            <person name="Lara M."/>
            <person name="Martins A.L."/>
            <person name="Massingham T."/>
            <person name="Moltke I."/>
            <person name="Raney B.J."/>
            <person name="Rasmussen M.D."/>
            <person name="Robinson J."/>
            <person name="Stark A."/>
            <person name="Vilella A.J."/>
            <person name="Wen J."/>
            <person name="Xie X."/>
            <person name="Zody M.C."/>
            <person name="Baldwin J."/>
            <person name="Bloom T."/>
            <person name="Chin C.W."/>
            <person name="Heiman D."/>
            <person name="Nicol R."/>
            <person name="Nusbaum C."/>
            <person name="Young S."/>
            <person name="Wilkinson J."/>
            <person name="Worley K.C."/>
            <person name="Kovar C.L."/>
            <person name="Muzny D.M."/>
            <person name="Gibbs R.A."/>
            <person name="Cree A."/>
            <person name="Dihn H.H."/>
            <person name="Fowler G."/>
            <person name="Jhangiani S."/>
            <person name="Joshi V."/>
            <person name="Lee S."/>
            <person name="Lewis L.R."/>
            <person name="Nazareth L.V."/>
            <person name="Okwuonu G."/>
            <person name="Santibanez J."/>
            <person name="Warren W.C."/>
            <person name="Mardis E.R."/>
            <person name="Weinstock G.M."/>
            <person name="Wilson R.K."/>
            <person name="Delehaunty K."/>
            <person name="Dooling D."/>
            <person name="Fronik C."/>
            <person name="Fulton L."/>
            <person name="Fulton B."/>
            <person name="Graves T."/>
            <person name="Minx P."/>
            <person name="Sodergren E."/>
            <person name="Birney E."/>
            <person name="Margulies E.H."/>
            <person name="Herrero J."/>
            <person name="Green E.D."/>
            <person name="Haussler D."/>
            <person name="Siepel A."/>
            <person name="Goldman N."/>
            <person name="Pollard K.S."/>
            <person name="Pedersen J.S."/>
            <person name="Lander E.S."/>
            <person name="Kellis M."/>
        </authorList>
    </citation>
    <scope>NUCLEOTIDE SEQUENCE [LARGE SCALE GENOMIC DNA]</scope>
    <source>
        <strain evidence="8">2N</strain>
    </source>
</reference>
<dbReference type="PANTHER" id="PTHR16093">
    <property type="entry name" value="COILED-COIL DOMAIN-CONTAINING PROTEIN 120 FAMILY MEMBER"/>
    <property type="match status" value="1"/>
</dbReference>
<feature type="compositionally biased region" description="Polar residues" evidence="5">
    <location>
        <begin position="325"/>
        <end position="334"/>
    </location>
</feature>
<dbReference type="KEGG" id="cpoc:100733844"/>
<reference evidence="7" key="2">
    <citation type="submission" date="2025-08" db="UniProtKB">
        <authorList>
            <consortium name="Ensembl"/>
        </authorList>
    </citation>
    <scope>IDENTIFICATION</scope>
    <source>
        <strain evidence="7">2N</strain>
    </source>
</reference>
<dbReference type="RefSeq" id="XP_063101912.1">
    <property type="nucleotide sequence ID" value="XM_063245842.1"/>
</dbReference>
<feature type="compositionally biased region" description="Low complexity" evidence="5">
    <location>
        <begin position="420"/>
        <end position="430"/>
    </location>
</feature>
<evidence type="ECO:0000256" key="4">
    <source>
        <dbReference type="SAM" id="Coils"/>
    </source>
</evidence>
<dbReference type="STRING" id="10141.ENSCPOP00000011172"/>
<dbReference type="GO" id="GO:0005814">
    <property type="term" value="C:centriole"/>
    <property type="evidence" value="ECO:0007669"/>
    <property type="project" value="Ensembl"/>
</dbReference>
<dbReference type="EMBL" id="AAKN02053553">
    <property type="status" value="NOT_ANNOTATED_CDS"/>
    <property type="molecule type" value="Genomic_DNA"/>
</dbReference>
<feature type="coiled-coil region" evidence="4">
    <location>
        <begin position="112"/>
        <end position="170"/>
    </location>
</feature>
<keyword evidence="3 4" id="KW-0175">Coiled coil</keyword>
<dbReference type="GO" id="GO:0034454">
    <property type="term" value="P:microtubule anchoring at centrosome"/>
    <property type="evidence" value="ECO:0007669"/>
    <property type="project" value="Ensembl"/>
</dbReference>
<dbReference type="FunCoup" id="H0VLE1">
    <property type="interactions" value="144"/>
</dbReference>
<evidence type="ECO:0000313" key="8">
    <source>
        <dbReference type="Proteomes" id="UP000005447"/>
    </source>
</evidence>
<dbReference type="Bgee" id="ENSCPOG00000012416">
    <property type="expression patterns" value="Expressed in zone of skin and 12 other cell types or tissues"/>
</dbReference>
<evidence type="ECO:0000259" key="6">
    <source>
        <dbReference type="Pfam" id="PF11819"/>
    </source>
</evidence>
<dbReference type="RefSeq" id="XP_063101909.1">
    <property type="nucleotide sequence ID" value="XM_063245839.1"/>
</dbReference>
<dbReference type="OrthoDB" id="10063592at2759"/>
<sequence length="660" mass="70708">MEVKGQLISSPTFNTPAALFGEAAPQVKSERLRGLLDRQRTLQEALSLKLQELRKVCLQEAELTGQLPPECPLEPGERPQLVRRRPPAARAYPPPHSNPGHHSLCPAEELALEALEREVSVQQQIAAAARRLALAPELSAEQRRRRRQVQADALRRLHELEEQLGDVQARLGLPVIPPQPLPLSSGALITTQGVCLGTRLTQLSQDDVALHSESSSLSESGASHDNEETRGCFSLAERPSPPKAWDQLRTVSGGSPERRTPWKPPPADLYGDLKSRRNSVASPTSPTRSLPRSASSFEGRSVPATPVLTRGAGPQLCKPEGLHSRQWSGSQDSQMGFPRADPASDRASLFAARTRRSNSSEALLVDRAASGGAGSPPAPLAPPATGPPVCKSSEVLYERPQPPPAFSSRTAGLPDPPRATRPSSAAPVSRGASRLPPVCGDFLVDYSLDRGLPRGAGGAGWGELLPAAEAPGPLSRRDGLLTMLPGPPPMYAGDSSSPLLRSKDPHPRTTRTKPCGLPLEAAEGPEVHANSLLWMPPPTRIPPAGERSGHKNLALEGLRDWYIRNSGLAMGPQRRPVLPHVGPPHPPFLHARCYEVGQALYGAPSQAPLPHSRSFTAPPVSGRYYADFLYPLELSARLSDLTLEGEQSSSSDPQTPGTLV</sequence>
<evidence type="ECO:0000256" key="1">
    <source>
        <dbReference type="ARBA" id="ARBA00004496"/>
    </source>
</evidence>
<dbReference type="Ensembl" id="ENSCPOT00000012534.3">
    <property type="protein sequence ID" value="ENSCPOP00000011172.3"/>
    <property type="gene ID" value="ENSCPOG00000012416.4"/>
</dbReference>
<feature type="region of interest" description="Disordered" evidence="5">
    <location>
        <begin position="491"/>
        <end position="512"/>
    </location>
</feature>